<gene>
    <name evidence="7" type="ORF">IMG5_200730</name>
</gene>
<dbReference type="FunCoup" id="G0R5T0">
    <property type="interactions" value="102"/>
</dbReference>
<evidence type="ECO:0000259" key="6">
    <source>
        <dbReference type="PROSITE" id="PS51194"/>
    </source>
</evidence>
<keyword evidence="2 7" id="KW-0378">Hydrolase</keyword>
<dbReference type="InterPro" id="IPR038718">
    <property type="entry name" value="SNF2-like_sf"/>
</dbReference>
<dbReference type="SUPFAM" id="SSF52540">
    <property type="entry name" value="P-loop containing nucleoside triphosphate hydrolases"/>
    <property type="match status" value="2"/>
</dbReference>
<evidence type="ECO:0000256" key="4">
    <source>
        <dbReference type="ARBA" id="ARBA00023242"/>
    </source>
</evidence>
<dbReference type="SMART" id="SM00487">
    <property type="entry name" value="DEXDc"/>
    <property type="match status" value="1"/>
</dbReference>
<name>G0R5T0_ICHMU</name>
<evidence type="ECO:0000313" key="8">
    <source>
        <dbReference type="Proteomes" id="UP000008983"/>
    </source>
</evidence>
<evidence type="ECO:0000259" key="5">
    <source>
        <dbReference type="PROSITE" id="PS51192"/>
    </source>
</evidence>
<evidence type="ECO:0000256" key="3">
    <source>
        <dbReference type="ARBA" id="ARBA00023117"/>
    </source>
</evidence>
<dbReference type="GO" id="GO:0005634">
    <property type="term" value="C:nucleus"/>
    <property type="evidence" value="ECO:0007669"/>
    <property type="project" value="UniProtKB-SubCell"/>
</dbReference>
<dbReference type="Proteomes" id="UP000008983">
    <property type="component" value="Unassembled WGS sequence"/>
</dbReference>
<evidence type="ECO:0000313" key="7">
    <source>
        <dbReference type="EMBL" id="EGR27175.1"/>
    </source>
</evidence>
<dbReference type="RefSeq" id="XP_004024059.1">
    <property type="nucleotide sequence ID" value="XM_004024010.1"/>
</dbReference>
<dbReference type="InterPro" id="IPR014001">
    <property type="entry name" value="Helicase_ATP-bd"/>
</dbReference>
<dbReference type="InterPro" id="IPR001650">
    <property type="entry name" value="Helicase_C-like"/>
</dbReference>
<dbReference type="OrthoDB" id="5857104at2759"/>
<organism evidence="7 8">
    <name type="scientific">Ichthyophthirius multifiliis</name>
    <name type="common">White spot disease agent</name>
    <name type="synonym">Ich</name>
    <dbReference type="NCBI Taxonomy" id="5932"/>
    <lineage>
        <taxon>Eukaryota</taxon>
        <taxon>Sar</taxon>
        <taxon>Alveolata</taxon>
        <taxon>Ciliophora</taxon>
        <taxon>Intramacronucleata</taxon>
        <taxon>Oligohymenophorea</taxon>
        <taxon>Hymenostomatida</taxon>
        <taxon>Ophryoglenina</taxon>
        <taxon>Ichthyophthirius</taxon>
    </lineage>
</organism>
<reference evidence="7 8" key="1">
    <citation type="submission" date="2011-07" db="EMBL/GenBank/DDBJ databases">
        <authorList>
            <person name="Coyne R."/>
            <person name="Brami D."/>
            <person name="Johnson J."/>
            <person name="Hostetler J."/>
            <person name="Hannick L."/>
            <person name="Clark T."/>
            <person name="Cassidy-Hanley D."/>
            <person name="Inman J."/>
        </authorList>
    </citation>
    <scope>NUCLEOTIDE SEQUENCE [LARGE SCALE GENOMIC DNA]</scope>
    <source>
        <strain evidence="7 8">G5</strain>
    </source>
</reference>
<evidence type="ECO:0000256" key="2">
    <source>
        <dbReference type="ARBA" id="ARBA00022801"/>
    </source>
</evidence>
<dbReference type="InterPro" id="IPR027417">
    <property type="entry name" value="P-loop_NTPase"/>
</dbReference>
<accession>G0R5T0</accession>
<dbReference type="GO" id="GO:0005524">
    <property type="term" value="F:ATP binding"/>
    <property type="evidence" value="ECO:0007669"/>
    <property type="project" value="InterPro"/>
</dbReference>
<feature type="domain" description="Helicase C-terminal" evidence="6">
    <location>
        <begin position="413"/>
        <end position="574"/>
    </location>
</feature>
<feature type="domain" description="Helicase ATP-binding" evidence="5">
    <location>
        <begin position="105"/>
        <end position="270"/>
    </location>
</feature>
<keyword evidence="3" id="KW-0103">Bromodomain</keyword>
<dbReference type="Pfam" id="PF00176">
    <property type="entry name" value="SNF2-rel_dom"/>
    <property type="match status" value="1"/>
</dbReference>
<dbReference type="SMART" id="SM00490">
    <property type="entry name" value="HELICc"/>
    <property type="match status" value="1"/>
</dbReference>
<dbReference type="CDD" id="cd17996">
    <property type="entry name" value="DEXHc_SMARCA2_SMARCA4"/>
    <property type="match status" value="1"/>
</dbReference>
<dbReference type="GO" id="GO:0017111">
    <property type="term" value="F:ribonucleoside triphosphate phosphatase activity"/>
    <property type="evidence" value="ECO:0007669"/>
    <property type="project" value="UniProtKB-EC"/>
</dbReference>
<dbReference type="Pfam" id="PF00271">
    <property type="entry name" value="Helicase_C"/>
    <property type="match status" value="1"/>
</dbReference>
<dbReference type="eggNOG" id="KOG0386">
    <property type="taxonomic scope" value="Eukaryota"/>
</dbReference>
<dbReference type="OMA" id="TIRYLMH"/>
<dbReference type="InParanoid" id="G0R5T0"/>
<sequence length="574" mass="67469">MDEYIELIKNIKHTRILDLLKQTDNFLRELGAKIKAQKGDQMNENEDEELQFGTQSDNYAANLKNSNKVYYNLSHRIKEQIEHQPNILEGGKLKNYQLLGLQWLISLYNNKLNGILADEMGLGKTIQTIALFAYIIEVKKNNGPFLVVVPLSTMSNWVLEFDKWAPKIKKVVYKGSPQIRKEIAKELKITKWNVCITTYDYILKDRLTLHKFDWKYIIVDEGHRMKNSKSKFASILGQQYVSDYRILLTGTPLQNNLAELWSLLNFLLPKVFSSCEDFEKWFSLPLSKFGQEAQKESSLTEEENLLIINRLHQVLRPFLLRRVKKEVESELPDKVEYIIKVELSEWQKIMFKKINERSNQEEDDNFQSKQGTKVLMNLMMQLKKVCNHPYLFINSDAYQIDDMIWRVSGKFELLDRMLYKLIKSGHRILIFTQMTRVMDLMEEYFKLKSNYICHLRLDGTTSADDRAQKMALFNQANSPINVFILSTRAGGLGLNLQTADTVIIFDSDWNPQMDQQAQDRAHRIGSKNEVRVYRLITNTWIEEEILAKAAYKMGLDEVYFIKIYYFQKILLYFR</sequence>
<dbReference type="EMBL" id="GL984384">
    <property type="protein sequence ID" value="EGR27175.1"/>
    <property type="molecule type" value="Genomic_DNA"/>
</dbReference>
<evidence type="ECO:0000256" key="1">
    <source>
        <dbReference type="ARBA" id="ARBA00004123"/>
    </source>
</evidence>
<keyword evidence="4" id="KW-0539">Nucleus</keyword>
<dbReference type="STRING" id="857967.G0R5T0"/>
<proteinExistence type="predicted"/>
<dbReference type="InterPro" id="IPR049730">
    <property type="entry name" value="SNF2/RAD54-like_C"/>
</dbReference>
<dbReference type="PROSITE" id="PS51192">
    <property type="entry name" value="HELICASE_ATP_BIND_1"/>
    <property type="match status" value="1"/>
</dbReference>
<keyword evidence="8" id="KW-1185">Reference proteome</keyword>
<dbReference type="PANTHER" id="PTHR10799">
    <property type="entry name" value="SNF2/RAD54 HELICASE FAMILY"/>
    <property type="match status" value="1"/>
</dbReference>
<dbReference type="CDD" id="cd18793">
    <property type="entry name" value="SF2_C_SNF"/>
    <property type="match status" value="1"/>
</dbReference>
<protein>
    <submittedName>
        <fullName evidence="7">RSC complex subunit, putative</fullName>
        <ecNumber evidence="7">3.6.1.15</ecNumber>
    </submittedName>
</protein>
<dbReference type="Gene3D" id="3.40.50.10810">
    <property type="entry name" value="Tandem AAA-ATPase domain"/>
    <property type="match status" value="1"/>
</dbReference>
<dbReference type="PROSITE" id="PS51194">
    <property type="entry name" value="HELICASE_CTER"/>
    <property type="match status" value="1"/>
</dbReference>
<dbReference type="EC" id="3.6.1.15" evidence="7"/>
<comment type="subcellular location">
    <subcellularLocation>
        <location evidence="1">Nucleus</location>
    </subcellularLocation>
</comment>
<dbReference type="Gene3D" id="3.40.50.300">
    <property type="entry name" value="P-loop containing nucleotide triphosphate hydrolases"/>
    <property type="match status" value="1"/>
</dbReference>
<dbReference type="GeneID" id="14903235"/>
<dbReference type="InterPro" id="IPR000330">
    <property type="entry name" value="SNF2_N"/>
</dbReference>
<dbReference type="FunFam" id="3.40.50.10810:FF:000008">
    <property type="entry name" value="Chromatin structure-remodeling complex subunit snf21"/>
    <property type="match status" value="1"/>
</dbReference>
<dbReference type="AlphaFoldDB" id="G0R5T0"/>